<dbReference type="InterPro" id="IPR050319">
    <property type="entry name" value="ABC_transp_ATP-bind"/>
</dbReference>
<dbReference type="Pfam" id="PF00005">
    <property type="entry name" value="ABC_tran"/>
    <property type="match status" value="1"/>
</dbReference>
<dbReference type="Proteomes" id="UP000291088">
    <property type="component" value="Unassembled WGS sequence"/>
</dbReference>
<dbReference type="CDD" id="cd03257">
    <property type="entry name" value="ABC_NikE_OppD_transporters"/>
    <property type="match status" value="1"/>
</dbReference>
<dbReference type="AlphaFoldDB" id="A0A4Q2SL47"/>
<gene>
    <name evidence="8" type="ORF">EUU22_21265</name>
</gene>
<protein>
    <submittedName>
        <fullName evidence="8">ATP-binding cassette domain-containing protein</fullName>
    </submittedName>
</protein>
<keyword evidence="3" id="KW-0813">Transport</keyword>
<dbReference type="FunFam" id="3.40.50.300:FF:000016">
    <property type="entry name" value="Oligopeptide ABC transporter ATP-binding component"/>
    <property type="match status" value="1"/>
</dbReference>
<evidence type="ECO:0000256" key="2">
    <source>
        <dbReference type="ARBA" id="ARBA00005417"/>
    </source>
</evidence>
<name>A0A4Q2SL47_9HYPH</name>
<accession>A0A4Q2SL47</accession>
<organism evidence="8 9">
    <name type="scientific">Ciceribacter ferrooxidans</name>
    <dbReference type="NCBI Taxonomy" id="2509717"/>
    <lineage>
        <taxon>Bacteria</taxon>
        <taxon>Pseudomonadati</taxon>
        <taxon>Pseudomonadota</taxon>
        <taxon>Alphaproteobacteria</taxon>
        <taxon>Hyphomicrobiales</taxon>
        <taxon>Rhizobiaceae</taxon>
        <taxon>Ciceribacter</taxon>
    </lineage>
</organism>
<keyword evidence="5 8" id="KW-0067">ATP-binding</keyword>
<dbReference type="GO" id="GO:0005524">
    <property type="term" value="F:ATP binding"/>
    <property type="evidence" value="ECO:0007669"/>
    <property type="project" value="UniProtKB-KW"/>
</dbReference>
<proteinExistence type="inferred from homology"/>
<dbReference type="InterPro" id="IPR017871">
    <property type="entry name" value="ABC_transporter-like_CS"/>
</dbReference>
<dbReference type="InterPro" id="IPR003593">
    <property type="entry name" value="AAA+_ATPase"/>
</dbReference>
<sequence length="323" mass="35515">MKAPLLDVQEVTRDYVSHAMFSSLHRHRALDSVSLRMEPASIFGLVGESGSGKSTLARIVAALDRPTSGKVIFDGDDLFTLPARQLMHRRSAFQMVFQDPFGSLDPRQRIGRTVAEPLHALPAPLGRRQIEDRVAEVLESVGLPVDHMRRYPHEFSGGQRQRIAIARALVTEPKLVIADEPVSALDLSVQAQILNLMMDLRERRGVAFLFISHNLAAVDCIADTVGVMYDGRIVETGPADEIFRTPLHPYSQALAAAEPSVRSHHRKAPQVRPPLGAPAGENGCAFRTRCPRAIERCATERPELRPVSPGRSVACHRPGQDGT</sequence>
<dbReference type="Pfam" id="PF08352">
    <property type="entry name" value="oligo_HPY"/>
    <property type="match status" value="1"/>
</dbReference>
<dbReference type="EMBL" id="SDVB01000311">
    <property type="protein sequence ID" value="RYC04688.1"/>
    <property type="molecule type" value="Genomic_DNA"/>
</dbReference>
<dbReference type="PANTHER" id="PTHR43776">
    <property type="entry name" value="TRANSPORT ATP-BINDING PROTEIN"/>
    <property type="match status" value="1"/>
</dbReference>
<evidence type="ECO:0000313" key="8">
    <source>
        <dbReference type="EMBL" id="RYC04688.1"/>
    </source>
</evidence>
<evidence type="ECO:0000256" key="6">
    <source>
        <dbReference type="SAM" id="MobiDB-lite"/>
    </source>
</evidence>
<dbReference type="InterPro" id="IPR003439">
    <property type="entry name" value="ABC_transporter-like_ATP-bd"/>
</dbReference>
<dbReference type="NCBIfam" id="TIGR01727">
    <property type="entry name" value="oligo_HPY"/>
    <property type="match status" value="1"/>
</dbReference>
<dbReference type="OrthoDB" id="9815712at2"/>
<evidence type="ECO:0000256" key="3">
    <source>
        <dbReference type="ARBA" id="ARBA00022448"/>
    </source>
</evidence>
<evidence type="ECO:0000259" key="7">
    <source>
        <dbReference type="PROSITE" id="PS50893"/>
    </source>
</evidence>
<dbReference type="PROSITE" id="PS50893">
    <property type="entry name" value="ABC_TRANSPORTER_2"/>
    <property type="match status" value="1"/>
</dbReference>
<evidence type="ECO:0000256" key="5">
    <source>
        <dbReference type="ARBA" id="ARBA00022840"/>
    </source>
</evidence>
<dbReference type="PROSITE" id="PS00211">
    <property type="entry name" value="ABC_TRANSPORTER_1"/>
    <property type="match status" value="1"/>
</dbReference>
<comment type="subcellular location">
    <subcellularLocation>
        <location evidence="1">Cell inner membrane</location>
        <topology evidence="1">Peripheral membrane protein</topology>
    </subcellularLocation>
</comment>
<dbReference type="SUPFAM" id="SSF52540">
    <property type="entry name" value="P-loop containing nucleoside triphosphate hydrolases"/>
    <property type="match status" value="1"/>
</dbReference>
<dbReference type="GO" id="GO:0005886">
    <property type="term" value="C:plasma membrane"/>
    <property type="evidence" value="ECO:0007669"/>
    <property type="project" value="UniProtKB-SubCell"/>
</dbReference>
<keyword evidence="4" id="KW-0547">Nucleotide-binding</keyword>
<dbReference type="Gene3D" id="3.40.50.300">
    <property type="entry name" value="P-loop containing nucleotide triphosphate hydrolases"/>
    <property type="match status" value="1"/>
</dbReference>
<dbReference type="GO" id="GO:0055085">
    <property type="term" value="P:transmembrane transport"/>
    <property type="evidence" value="ECO:0007669"/>
    <property type="project" value="UniProtKB-ARBA"/>
</dbReference>
<comment type="caution">
    <text evidence="8">The sequence shown here is derived from an EMBL/GenBank/DDBJ whole genome shotgun (WGS) entry which is preliminary data.</text>
</comment>
<evidence type="ECO:0000256" key="4">
    <source>
        <dbReference type="ARBA" id="ARBA00022741"/>
    </source>
</evidence>
<dbReference type="InterPro" id="IPR027417">
    <property type="entry name" value="P-loop_NTPase"/>
</dbReference>
<dbReference type="RefSeq" id="WP_129333983.1">
    <property type="nucleotide sequence ID" value="NZ_SDVB01000311.1"/>
</dbReference>
<dbReference type="GO" id="GO:0015833">
    <property type="term" value="P:peptide transport"/>
    <property type="evidence" value="ECO:0007669"/>
    <property type="project" value="InterPro"/>
</dbReference>
<evidence type="ECO:0000313" key="9">
    <source>
        <dbReference type="Proteomes" id="UP000291088"/>
    </source>
</evidence>
<dbReference type="SMART" id="SM00382">
    <property type="entry name" value="AAA"/>
    <property type="match status" value="1"/>
</dbReference>
<feature type="region of interest" description="Disordered" evidence="6">
    <location>
        <begin position="303"/>
        <end position="323"/>
    </location>
</feature>
<keyword evidence="9" id="KW-1185">Reference proteome</keyword>
<comment type="similarity">
    <text evidence="2">Belongs to the ABC transporter superfamily.</text>
</comment>
<feature type="domain" description="ABC transporter" evidence="7">
    <location>
        <begin position="6"/>
        <end position="255"/>
    </location>
</feature>
<evidence type="ECO:0000256" key="1">
    <source>
        <dbReference type="ARBA" id="ARBA00004417"/>
    </source>
</evidence>
<dbReference type="GO" id="GO:0016887">
    <property type="term" value="F:ATP hydrolysis activity"/>
    <property type="evidence" value="ECO:0007669"/>
    <property type="project" value="InterPro"/>
</dbReference>
<dbReference type="PANTHER" id="PTHR43776:SF7">
    <property type="entry name" value="D,D-DIPEPTIDE TRANSPORT ATP-BINDING PROTEIN DDPF-RELATED"/>
    <property type="match status" value="1"/>
</dbReference>
<reference evidence="8 9" key="1">
    <citation type="submission" date="2019-01" db="EMBL/GenBank/DDBJ databases">
        <authorList>
            <person name="Deng T."/>
        </authorList>
    </citation>
    <scope>NUCLEOTIDE SEQUENCE [LARGE SCALE GENOMIC DNA]</scope>
    <source>
        <strain evidence="8 9">F8825</strain>
    </source>
</reference>
<dbReference type="InterPro" id="IPR013563">
    <property type="entry name" value="Oligopep_ABC_C"/>
</dbReference>